<comment type="caution">
    <text evidence="1">The sequence shown here is derived from an EMBL/GenBank/DDBJ whole genome shotgun (WGS) entry which is preliminary data.</text>
</comment>
<gene>
    <name evidence="1" type="ORF">RRG08_022291</name>
</gene>
<protein>
    <submittedName>
        <fullName evidence="1">Uncharacterized protein</fullName>
    </submittedName>
</protein>
<dbReference type="EMBL" id="JAWDGP010003531">
    <property type="protein sequence ID" value="KAK3773582.1"/>
    <property type="molecule type" value="Genomic_DNA"/>
</dbReference>
<dbReference type="AlphaFoldDB" id="A0AAE1DKA2"/>
<evidence type="ECO:0000313" key="2">
    <source>
        <dbReference type="Proteomes" id="UP001283361"/>
    </source>
</evidence>
<keyword evidence="2" id="KW-1185">Reference proteome</keyword>
<reference evidence="1" key="1">
    <citation type="journal article" date="2023" name="G3 (Bethesda)">
        <title>A reference genome for the long-term kleptoplast-retaining sea slug Elysia crispata morphotype clarki.</title>
        <authorList>
            <person name="Eastman K.E."/>
            <person name="Pendleton A.L."/>
            <person name="Shaikh M.A."/>
            <person name="Suttiyut T."/>
            <person name="Ogas R."/>
            <person name="Tomko P."/>
            <person name="Gavelis G."/>
            <person name="Widhalm J.R."/>
            <person name="Wisecaver J.H."/>
        </authorList>
    </citation>
    <scope>NUCLEOTIDE SEQUENCE</scope>
    <source>
        <strain evidence="1">ECLA1</strain>
    </source>
</reference>
<sequence length="60" mass="7019">MPLLSSTRWPCYFSLYKRRDLMEKGDELGRFYISRRPVLGSDGSRGSDLQYCFSRSAHQP</sequence>
<organism evidence="1 2">
    <name type="scientific">Elysia crispata</name>
    <name type="common">lettuce slug</name>
    <dbReference type="NCBI Taxonomy" id="231223"/>
    <lineage>
        <taxon>Eukaryota</taxon>
        <taxon>Metazoa</taxon>
        <taxon>Spiralia</taxon>
        <taxon>Lophotrochozoa</taxon>
        <taxon>Mollusca</taxon>
        <taxon>Gastropoda</taxon>
        <taxon>Heterobranchia</taxon>
        <taxon>Euthyneura</taxon>
        <taxon>Panpulmonata</taxon>
        <taxon>Sacoglossa</taxon>
        <taxon>Placobranchoidea</taxon>
        <taxon>Plakobranchidae</taxon>
        <taxon>Elysia</taxon>
    </lineage>
</organism>
<evidence type="ECO:0000313" key="1">
    <source>
        <dbReference type="EMBL" id="KAK3773582.1"/>
    </source>
</evidence>
<proteinExistence type="predicted"/>
<name>A0AAE1DKA2_9GAST</name>
<dbReference type="Proteomes" id="UP001283361">
    <property type="component" value="Unassembled WGS sequence"/>
</dbReference>
<accession>A0AAE1DKA2</accession>